<comment type="caution">
    <text evidence="2">The sequence shown here is derived from an EMBL/GenBank/DDBJ whole genome shotgun (WGS) entry which is preliminary data.</text>
</comment>
<keyword evidence="3" id="KW-1185">Reference proteome</keyword>
<protein>
    <recommendedName>
        <fullName evidence="4">YwbE family protein</fullName>
    </recommendedName>
</protein>
<evidence type="ECO:0000313" key="3">
    <source>
        <dbReference type="Proteomes" id="UP001190700"/>
    </source>
</evidence>
<feature type="compositionally biased region" description="Basic and acidic residues" evidence="1">
    <location>
        <begin position="109"/>
        <end position="125"/>
    </location>
</feature>
<dbReference type="PANTHER" id="PTHR40069">
    <property type="entry name" value="YWBE PROTEIN"/>
    <property type="match status" value="1"/>
</dbReference>
<reference evidence="2 3" key="1">
    <citation type="journal article" date="2015" name="Genome Biol. Evol.">
        <title>Comparative Genomics of a Bacterivorous Green Alga Reveals Evolutionary Causalities and Consequences of Phago-Mixotrophic Mode of Nutrition.</title>
        <authorList>
            <person name="Burns J.A."/>
            <person name="Paasch A."/>
            <person name="Narechania A."/>
            <person name="Kim E."/>
        </authorList>
    </citation>
    <scope>NUCLEOTIDE SEQUENCE [LARGE SCALE GENOMIC DNA]</scope>
    <source>
        <strain evidence="2 3">PLY_AMNH</strain>
    </source>
</reference>
<name>A0AAE0FLV9_9CHLO</name>
<feature type="compositionally biased region" description="Basic and acidic residues" evidence="1">
    <location>
        <begin position="132"/>
        <end position="148"/>
    </location>
</feature>
<evidence type="ECO:0000313" key="2">
    <source>
        <dbReference type="EMBL" id="KAK3262226.1"/>
    </source>
</evidence>
<gene>
    <name evidence="2" type="ORF">CYMTET_28905</name>
</gene>
<sequence length="281" mass="30879">MSGTKRKDLRPGITVRIVLKADQRTGRLNEGQVARILTNSSFHPRGIKVMLQDGRVGRVKEILDSDVEESGQKPVLENKDTIAVDTTQTTGLRRRRRGGPRFPIRKRTSKNDAKLQTDGHGDGSFERTPTGRTEHLPGHGEVPEEGTRRAIGQPDESLKEDSVGPARKSRQSKARPTEDAKALEEGIASLRKKWGRSAVGSPPEGSAVLGSSLNGCAMFGTGRSPHNTMPSRGRGTLHAFFSRASWNRRPTFSICTRRGSVTRPTVLLNLVSHARFSHLRI</sequence>
<dbReference type="InterPro" id="IPR019240">
    <property type="entry name" value="DUF2196"/>
</dbReference>
<dbReference type="EMBL" id="LGRX02016369">
    <property type="protein sequence ID" value="KAK3262226.1"/>
    <property type="molecule type" value="Genomic_DNA"/>
</dbReference>
<accession>A0AAE0FLV9</accession>
<feature type="region of interest" description="Disordered" evidence="1">
    <location>
        <begin position="81"/>
        <end position="182"/>
    </location>
</feature>
<dbReference type="NCBIfam" id="TIGR03833">
    <property type="entry name" value="YwbE family protein"/>
    <property type="match status" value="1"/>
</dbReference>
<dbReference type="Pfam" id="PF09962">
    <property type="entry name" value="DUF2196"/>
    <property type="match status" value="1"/>
</dbReference>
<evidence type="ECO:0000256" key="1">
    <source>
        <dbReference type="SAM" id="MobiDB-lite"/>
    </source>
</evidence>
<evidence type="ECO:0008006" key="4">
    <source>
        <dbReference type="Google" id="ProtNLM"/>
    </source>
</evidence>
<dbReference type="PANTHER" id="PTHR40069:SF1">
    <property type="entry name" value="YWBE PROTEIN"/>
    <property type="match status" value="1"/>
</dbReference>
<dbReference type="AlphaFoldDB" id="A0AAE0FLV9"/>
<feature type="compositionally biased region" description="Basic residues" evidence="1">
    <location>
        <begin position="92"/>
        <end position="108"/>
    </location>
</feature>
<dbReference type="Proteomes" id="UP001190700">
    <property type="component" value="Unassembled WGS sequence"/>
</dbReference>
<organism evidence="2 3">
    <name type="scientific">Cymbomonas tetramitiformis</name>
    <dbReference type="NCBI Taxonomy" id="36881"/>
    <lineage>
        <taxon>Eukaryota</taxon>
        <taxon>Viridiplantae</taxon>
        <taxon>Chlorophyta</taxon>
        <taxon>Pyramimonadophyceae</taxon>
        <taxon>Pyramimonadales</taxon>
        <taxon>Pyramimonadaceae</taxon>
        <taxon>Cymbomonas</taxon>
    </lineage>
</organism>
<proteinExistence type="predicted"/>